<organism evidence="2 3">
    <name type="scientific">Streptomyces ochraceiscleroticus</name>
    <dbReference type="NCBI Taxonomy" id="47761"/>
    <lineage>
        <taxon>Bacteria</taxon>
        <taxon>Bacillati</taxon>
        <taxon>Actinomycetota</taxon>
        <taxon>Actinomycetes</taxon>
        <taxon>Kitasatosporales</taxon>
        <taxon>Streptomycetaceae</taxon>
        <taxon>Streptomyces</taxon>
    </lineage>
</organism>
<gene>
    <name evidence="2" type="ORF">ACFP4F_31835</name>
</gene>
<name>A0ABW1MTF6_9ACTN</name>
<sequence length="718" mass="78471">MSEQAGDKPADASQDDADPAADRQGQTNDEDTGAEDDRPQDPWAARRELYEHVPAFVGGSLVGGAQTGVSGGSVGGDVVLGTKVEHHYRFGAATHTSGNIPPAELEHLAQVFAGYEELVHPLRDRLRAERVLVLSGAPFTGRRSAALMLLRSLGAAPVRAIDPNTRPTALTDEMNGDAIGYLISDLVTGSENPLRDIDLWAVRDILREKDAYMVITVDLFATLRGVPVVDWKPPSPQAVLRSHLHARVQDPRKENELLALAVSREFLGRDDHQLREAAAYAEALAAHADGTMTYEKLAAVGPMLVRDQVQEWFGTDETQLRDKAFLISLAAFDEAAYALTAELSDSLYGQFQRTEDAGKEPRVGIFGTSITKRLRLARAVEYWQEEHTEWGPVLQRMARFEERRAAGEVLREVWTSHPSARPALLAWLRKLAQDGRPLVRTRAAVTAAVLAETDLPSAMALLIEGWAKSKLYRDRLVAANALATAYAVGAPNIPRILRSWCDDEAEPRPRWTAIRAYALVGPRMPDEALEALAEAARTGDDEQEAQHIAESAALLLSDESAPVRSQVLRRLLELLQDGPSGRRLALHAFVLACTRADSRLLLRWYAEAASSDAEDARWLILLWRTALADLRYTTDALKALAGWALEADGDPQTERQLTMLLPTLAASTEDRKRLDHMLGTLCGRRGGDPPAVVGRLMAVLRGAAAAPAAGGHQVPDHH</sequence>
<dbReference type="RefSeq" id="WP_051861616.1">
    <property type="nucleotide sequence ID" value="NZ_JBHSPX010000009.1"/>
</dbReference>
<dbReference type="InterPro" id="IPR016024">
    <property type="entry name" value="ARM-type_fold"/>
</dbReference>
<reference evidence="3" key="1">
    <citation type="journal article" date="2019" name="Int. J. Syst. Evol. Microbiol.">
        <title>The Global Catalogue of Microorganisms (GCM) 10K type strain sequencing project: providing services to taxonomists for standard genome sequencing and annotation.</title>
        <authorList>
            <consortium name="The Broad Institute Genomics Platform"/>
            <consortium name="The Broad Institute Genome Sequencing Center for Infectious Disease"/>
            <person name="Wu L."/>
            <person name="Ma J."/>
        </authorList>
    </citation>
    <scope>NUCLEOTIDE SEQUENCE [LARGE SCALE GENOMIC DNA]</scope>
    <source>
        <strain evidence="3">CGMCC 1.15180</strain>
    </source>
</reference>
<protein>
    <recommendedName>
        <fullName evidence="4">LigA protein</fullName>
    </recommendedName>
</protein>
<keyword evidence="3" id="KW-1185">Reference proteome</keyword>
<feature type="region of interest" description="Disordered" evidence="1">
    <location>
        <begin position="1"/>
        <end position="40"/>
    </location>
</feature>
<evidence type="ECO:0000313" key="3">
    <source>
        <dbReference type="Proteomes" id="UP001596139"/>
    </source>
</evidence>
<dbReference type="Proteomes" id="UP001596139">
    <property type="component" value="Unassembled WGS sequence"/>
</dbReference>
<feature type="compositionally biased region" description="Basic and acidic residues" evidence="1">
    <location>
        <begin position="1"/>
        <end position="10"/>
    </location>
</feature>
<dbReference type="Gene3D" id="1.25.10.10">
    <property type="entry name" value="Leucine-rich Repeat Variant"/>
    <property type="match status" value="1"/>
</dbReference>
<evidence type="ECO:0000313" key="2">
    <source>
        <dbReference type="EMBL" id="MFC6067110.1"/>
    </source>
</evidence>
<evidence type="ECO:0008006" key="4">
    <source>
        <dbReference type="Google" id="ProtNLM"/>
    </source>
</evidence>
<comment type="caution">
    <text evidence="2">The sequence shown here is derived from an EMBL/GenBank/DDBJ whole genome shotgun (WGS) entry which is preliminary data.</text>
</comment>
<dbReference type="SUPFAM" id="SSF48371">
    <property type="entry name" value="ARM repeat"/>
    <property type="match status" value="1"/>
</dbReference>
<accession>A0ABW1MTF6</accession>
<evidence type="ECO:0000256" key="1">
    <source>
        <dbReference type="SAM" id="MobiDB-lite"/>
    </source>
</evidence>
<proteinExistence type="predicted"/>
<dbReference type="InterPro" id="IPR011989">
    <property type="entry name" value="ARM-like"/>
</dbReference>
<dbReference type="EMBL" id="JBHSPX010000009">
    <property type="protein sequence ID" value="MFC6067110.1"/>
    <property type="molecule type" value="Genomic_DNA"/>
</dbReference>